<proteinExistence type="predicted"/>
<protein>
    <submittedName>
        <fullName evidence="2">Uncharacterized protein</fullName>
    </submittedName>
</protein>
<dbReference type="EMBL" id="CAJPWZ010000169">
    <property type="protein sequence ID" value="CAG2187437.1"/>
    <property type="molecule type" value="Genomic_DNA"/>
</dbReference>
<feature type="compositionally biased region" description="Acidic residues" evidence="1">
    <location>
        <begin position="150"/>
        <end position="166"/>
    </location>
</feature>
<feature type="compositionally biased region" description="Polar residues" evidence="1">
    <location>
        <begin position="168"/>
        <end position="210"/>
    </location>
</feature>
<keyword evidence="3" id="KW-1185">Reference proteome</keyword>
<sequence>MDFLLDQVHRFLTRIGHRTDLGNTTLSTILDASYSDFNLESKLTADDYIEYTATALGLSTAAFMTVLCFRYILDKLPNANIPEIEDEPTEEKIIDQNLPMIQEPKHVRPTYKVRSILNLSSNELRNFENEAELESFYCWRESLPPPLVPDEIESDGSGEIEEEPEEPTNYTRNHEPTNYTRNEEPTNYTRNEEPTNYSRNEEPTNYTRNDVVQDDPSFDKLYRQHSYLPPFVKNHAAVERYTETLLAGLERDKDNLAIQYTPDSLTFNKLTRLLHNDVVPFDISPESVTEVVVRNKRLGNEELLDILCRIYDLCISNKIAEWSLHYRKSVQPYFRNRHYRKQFQTRPVNDLLQDIQNYYSNQDQSL</sequence>
<dbReference type="AlphaFoldDB" id="A0A8S3PW44"/>
<organism evidence="2 3">
    <name type="scientific">Mytilus edulis</name>
    <name type="common">Blue mussel</name>
    <dbReference type="NCBI Taxonomy" id="6550"/>
    <lineage>
        <taxon>Eukaryota</taxon>
        <taxon>Metazoa</taxon>
        <taxon>Spiralia</taxon>
        <taxon>Lophotrochozoa</taxon>
        <taxon>Mollusca</taxon>
        <taxon>Bivalvia</taxon>
        <taxon>Autobranchia</taxon>
        <taxon>Pteriomorphia</taxon>
        <taxon>Mytilida</taxon>
        <taxon>Mytiloidea</taxon>
        <taxon>Mytilidae</taxon>
        <taxon>Mytilinae</taxon>
        <taxon>Mytilus</taxon>
    </lineage>
</organism>
<evidence type="ECO:0000256" key="1">
    <source>
        <dbReference type="SAM" id="MobiDB-lite"/>
    </source>
</evidence>
<gene>
    <name evidence="2" type="ORF">MEDL_2918</name>
</gene>
<evidence type="ECO:0000313" key="2">
    <source>
        <dbReference type="EMBL" id="CAG2187437.1"/>
    </source>
</evidence>
<feature type="region of interest" description="Disordered" evidence="1">
    <location>
        <begin position="147"/>
        <end position="213"/>
    </location>
</feature>
<dbReference type="OrthoDB" id="6060791at2759"/>
<name>A0A8S3PW44_MYTED</name>
<accession>A0A8S3PW44</accession>
<evidence type="ECO:0000313" key="3">
    <source>
        <dbReference type="Proteomes" id="UP000683360"/>
    </source>
</evidence>
<reference evidence="2" key="1">
    <citation type="submission" date="2021-03" db="EMBL/GenBank/DDBJ databases">
        <authorList>
            <person name="Bekaert M."/>
        </authorList>
    </citation>
    <scope>NUCLEOTIDE SEQUENCE</scope>
</reference>
<dbReference type="Proteomes" id="UP000683360">
    <property type="component" value="Unassembled WGS sequence"/>
</dbReference>
<comment type="caution">
    <text evidence="2">The sequence shown here is derived from an EMBL/GenBank/DDBJ whole genome shotgun (WGS) entry which is preliminary data.</text>
</comment>